<dbReference type="AlphaFoldDB" id="A0A078AKE5"/>
<evidence type="ECO:0000256" key="4">
    <source>
        <dbReference type="SAM" id="MobiDB-lite"/>
    </source>
</evidence>
<evidence type="ECO:0000313" key="5">
    <source>
        <dbReference type="EMBL" id="CDW82361.1"/>
    </source>
</evidence>
<feature type="region of interest" description="Disordered" evidence="4">
    <location>
        <begin position="1"/>
        <end position="23"/>
    </location>
</feature>
<evidence type="ECO:0000256" key="1">
    <source>
        <dbReference type="ARBA" id="ARBA00022723"/>
    </source>
</evidence>
<name>A0A078AKE5_STYLE</name>
<keyword evidence="2" id="KW-0863">Zinc-finger</keyword>
<dbReference type="SUPFAM" id="SSF57850">
    <property type="entry name" value="RING/U-box"/>
    <property type="match status" value="1"/>
</dbReference>
<accession>A0A078AKE5</accession>
<dbReference type="GO" id="GO:0008270">
    <property type="term" value="F:zinc ion binding"/>
    <property type="evidence" value="ECO:0007669"/>
    <property type="project" value="UniProtKB-KW"/>
</dbReference>
<protein>
    <recommendedName>
        <fullName evidence="7">ZZ-type domain-containing protein</fullName>
    </recommendedName>
</protein>
<dbReference type="InParanoid" id="A0A078AKE5"/>
<evidence type="ECO:0000256" key="2">
    <source>
        <dbReference type="ARBA" id="ARBA00022771"/>
    </source>
</evidence>
<keyword evidence="3" id="KW-0862">Zinc</keyword>
<evidence type="ECO:0000256" key="3">
    <source>
        <dbReference type="ARBA" id="ARBA00022833"/>
    </source>
</evidence>
<gene>
    <name evidence="5" type="primary">Contig6411.g6858</name>
    <name evidence="5" type="ORF">STYLEM_11393</name>
</gene>
<evidence type="ECO:0008006" key="7">
    <source>
        <dbReference type="Google" id="ProtNLM"/>
    </source>
</evidence>
<dbReference type="Proteomes" id="UP000039865">
    <property type="component" value="Unassembled WGS sequence"/>
</dbReference>
<evidence type="ECO:0000313" key="6">
    <source>
        <dbReference type="Proteomes" id="UP000039865"/>
    </source>
</evidence>
<dbReference type="EMBL" id="CCKQ01010845">
    <property type="protein sequence ID" value="CDW82361.1"/>
    <property type="molecule type" value="Genomic_DNA"/>
</dbReference>
<proteinExistence type="predicted"/>
<keyword evidence="6" id="KW-1185">Reference proteome</keyword>
<dbReference type="Gene3D" id="3.30.60.90">
    <property type="match status" value="1"/>
</dbReference>
<reference evidence="5 6" key="1">
    <citation type="submission" date="2014-06" db="EMBL/GenBank/DDBJ databases">
        <authorList>
            <person name="Swart Estienne"/>
        </authorList>
    </citation>
    <scope>NUCLEOTIDE SEQUENCE [LARGE SCALE GENOMIC DNA]</scope>
    <source>
        <strain evidence="5 6">130c</strain>
    </source>
</reference>
<dbReference type="InterPro" id="IPR043145">
    <property type="entry name" value="Znf_ZZ_sf"/>
</dbReference>
<organism evidence="5 6">
    <name type="scientific">Stylonychia lemnae</name>
    <name type="common">Ciliate</name>
    <dbReference type="NCBI Taxonomy" id="5949"/>
    <lineage>
        <taxon>Eukaryota</taxon>
        <taxon>Sar</taxon>
        <taxon>Alveolata</taxon>
        <taxon>Ciliophora</taxon>
        <taxon>Intramacronucleata</taxon>
        <taxon>Spirotrichea</taxon>
        <taxon>Stichotrichia</taxon>
        <taxon>Sporadotrichida</taxon>
        <taxon>Oxytrichidae</taxon>
        <taxon>Stylonychinae</taxon>
        <taxon>Stylonychia</taxon>
    </lineage>
</organism>
<keyword evidence="1" id="KW-0479">Metal-binding</keyword>
<sequence length="573" mass="67532">MGSMSGGNTYGLKKKSSLEKMNPAQKEEHIKWVLRELENHQLMASKLIHHQILSKSDYDYSKREVFLIRDIVSTKKRVLVDKFLELCKQHFQDEVEESNIQIELTCGYTKGDDFDGIKCIRQTHNGSFIENEDSMVEINASHDKFKGKILIVNFVDCVDYMKIYSDASRSEEIIEHIQMEGVVEITVIVWTFDQQQNGVVVNLPFKPHQYMVKLELESEVSDQFQLQQLPKQMIINSNQVIYFIGQPFARDVLVKHMFYLQQYERIIYDEVKNFIMVKCNINELQRVRVLEYMKNINASFTDNLKFAISWRVDFAERISYSVKGDAKRSFYCDMFLISLEENADELKPVIETLQTLSNGWMKMDLYQTLVPRHKIIKEDMAVQKPYLCKKCGDDLEKQTQYLCLQCPEAPVVFYCEPCATYNLYYYIEYHNQYQRERLIHHNHSMIIHRYLESHESGDKSFALEDQEILFQTIKNNLNEMYSEGQRAITEGDYKELDVLKADQTCDVCENNTKAMRFVCLNCRCLSLCQQCYEVQVDNIQNLDADEGSSVIREHKDDHIFIRVFDFQDLDIRF</sequence>